<keyword evidence="3" id="KW-1185">Reference proteome</keyword>
<dbReference type="Gramene" id="BGIOSGA008750-TA">
    <property type="protein sequence ID" value="BGIOSGA008750-PA"/>
    <property type="gene ID" value="BGIOSGA008750"/>
</dbReference>
<dbReference type="EMBL" id="CM000127">
    <property type="protein sequence ID" value="EEC73729.1"/>
    <property type="molecule type" value="Genomic_DNA"/>
</dbReference>
<dbReference type="STRING" id="39946.B8AG51"/>
<evidence type="ECO:0000256" key="1">
    <source>
        <dbReference type="SAM" id="MobiDB-lite"/>
    </source>
</evidence>
<dbReference type="AlphaFoldDB" id="B8AG51"/>
<evidence type="ECO:0000313" key="3">
    <source>
        <dbReference type="Proteomes" id="UP000007015"/>
    </source>
</evidence>
<name>B8AG51_ORYSI</name>
<dbReference type="HOGENOM" id="CLU_809826_0_0_1"/>
<organism evidence="2 3">
    <name type="scientific">Oryza sativa subsp. indica</name>
    <name type="common">Rice</name>
    <dbReference type="NCBI Taxonomy" id="39946"/>
    <lineage>
        <taxon>Eukaryota</taxon>
        <taxon>Viridiplantae</taxon>
        <taxon>Streptophyta</taxon>
        <taxon>Embryophyta</taxon>
        <taxon>Tracheophyta</taxon>
        <taxon>Spermatophyta</taxon>
        <taxon>Magnoliopsida</taxon>
        <taxon>Liliopsida</taxon>
        <taxon>Poales</taxon>
        <taxon>Poaceae</taxon>
        <taxon>BOP clade</taxon>
        <taxon>Oryzoideae</taxon>
        <taxon>Oryzeae</taxon>
        <taxon>Oryzinae</taxon>
        <taxon>Oryza</taxon>
        <taxon>Oryza sativa</taxon>
    </lineage>
</organism>
<reference evidence="2 3" key="1">
    <citation type="journal article" date="2005" name="PLoS Biol.">
        <title>The genomes of Oryza sativa: a history of duplications.</title>
        <authorList>
            <person name="Yu J."/>
            <person name="Wang J."/>
            <person name="Lin W."/>
            <person name="Li S."/>
            <person name="Li H."/>
            <person name="Zhou J."/>
            <person name="Ni P."/>
            <person name="Dong W."/>
            <person name="Hu S."/>
            <person name="Zeng C."/>
            <person name="Zhang J."/>
            <person name="Zhang Y."/>
            <person name="Li R."/>
            <person name="Xu Z."/>
            <person name="Li S."/>
            <person name="Li X."/>
            <person name="Zheng H."/>
            <person name="Cong L."/>
            <person name="Lin L."/>
            <person name="Yin J."/>
            <person name="Geng J."/>
            <person name="Li G."/>
            <person name="Shi J."/>
            <person name="Liu J."/>
            <person name="Lv H."/>
            <person name="Li J."/>
            <person name="Wang J."/>
            <person name="Deng Y."/>
            <person name="Ran L."/>
            <person name="Shi X."/>
            <person name="Wang X."/>
            <person name="Wu Q."/>
            <person name="Li C."/>
            <person name="Ren X."/>
            <person name="Wang J."/>
            <person name="Wang X."/>
            <person name="Li D."/>
            <person name="Liu D."/>
            <person name="Zhang X."/>
            <person name="Ji Z."/>
            <person name="Zhao W."/>
            <person name="Sun Y."/>
            <person name="Zhang Z."/>
            <person name="Bao J."/>
            <person name="Han Y."/>
            <person name="Dong L."/>
            <person name="Ji J."/>
            <person name="Chen P."/>
            <person name="Wu S."/>
            <person name="Liu J."/>
            <person name="Xiao Y."/>
            <person name="Bu D."/>
            <person name="Tan J."/>
            <person name="Yang L."/>
            <person name="Ye C."/>
            <person name="Zhang J."/>
            <person name="Xu J."/>
            <person name="Zhou Y."/>
            <person name="Yu Y."/>
            <person name="Zhang B."/>
            <person name="Zhuang S."/>
            <person name="Wei H."/>
            <person name="Liu B."/>
            <person name="Lei M."/>
            <person name="Yu H."/>
            <person name="Li Y."/>
            <person name="Xu H."/>
            <person name="Wei S."/>
            <person name="He X."/>
            <person name="Fang L."/>
            <person name="Zhang Z."/>
            <person name="Zhang Y."/>
            <person name="Huang X."/>
            <person name="Su Z."/>
            <person name="Tong W."/>
            <person name="Li J."/>
            <person name="Tong Z."/>
            <person name="Li S."/>
            <person name="Ye J."/>
            <person name="Wang L."/>
            <person name="Fang L."/>
            <person name="Lei T."/>
            <person name="Chen C."/>
            <person name="Chen H."/>
            <person name="Xu Z."/>
            <person name="Li H."/>
            <person name="Huang H."/>
            <person name="Zhang F."/>
            <person name="Xu H."/>
            <person name="Li N."/>
            <person name="Zhao C."/>
            <person name="Li S."/>
            <person name="Dong L."/>
            <person name="Huang Y."/>
            <person name="Li L."/>
            <person name="Xi Y."/>
            <person name="Qi Q."/>
            <person name="Li W."/>
            <person name="Zhang B."/>
            <person name="Hu W."/>
            <person name="Zhang Y."/>
            <person name="Tian X."/>
            <person name="Jiao Y."/>
            <person name="Liang X."/>
            <person name="Jin J."/>
            <person name="Gao L."/>
            <person name="Zheng W."/>
            <person name="Hao B."/>
            <person name="Liu S."/>
            <person name="Wang W."/>
            <person name="Yuan L."/>
            <person name="Cao M."/>
            <person name="McDermott J."/>
            <person name="Samudrala R."/>
            <person name="Wang J."/>
            <person name="Wong G.K."/>
            <person name="Yang H."/>
        </authorList>
    </citation>
    <scope>NUCLEOTIDE SEQUENCE [LARGE SCALE GENOMIC DNA]</scope>
    <source>
        <strain evidence="3">cv. 93-11</strain>
    </source>
</reference>
<protein>
    <submittedName>
        <fullName evidence="2">Uncharacterized protein</fullName>
    </submittedName>
</protein>
<dbReference type="Proteomes" id="UP000007015">
    <property type="component" value="Chromosome 2"/>
</dbReference>
<feature type="region of interest" description="Disordered" evidence="1">
    <location>
        <begin position="14"/>
        <end position="66"/>
    </location>
</feature>
<evidence type="ECO:0000313" key="2">
    <source>
        <dbReference type="EMBL" id="EEC73729.1"/>
    </source>
</evidence>
<sequence length="343" mass="35619">MAHISDIKLIRTDTTLDLSQKAEKGVAREASISGRPSPPSSSSASPPPERPPAKPRGRKDGGGGVPRFLVDLISSGRPGEQPRAVATVTARSAPPRPDLAGWRLAAGMETAAGRNCGAPVAAAAVATSVGRSFWRWCCRRRWLLTAPAICNVHGGSQPDLGAAGGGRLATLVGDSGGGVVAAVGGGGCWLLGGGGRRRNDGLRRRWFASVAAATAAVTVEAVAGKESAAAVVVTVAVIRGMAASDGLPRAWETVASGRRGIVGWRGRRSAWRREVQPMVAEAGSAREARAAEMEAGLAQAAEMEAGLAREAHPMEGGRIGARHVRWRRPTWRREARPAVEEAT</sequence>
<dbReference type="PANTHER" id="PTHR34892">
    <property type="entry name" value="VACUOLAR ATP SYNTHASE CATALYTIC SUBUNIT-RELATED / V-ATPASE-RELATED / VACUOLAR PROTON PUMP-LIKE PROTEIN"/>
    <property type="match status" value="1"/>
</dbReference>
<gene>
    <name evidence="2" type="ORF">OsI_08343</name>
</gene>
<dbReference type="GO" id="GO:0005773">
    <property type="term" value="C:vacuole"/>
    <property type="evidence" value="ECO:0007669"/>
    <property type="project" value="TreeGrafter"/>
</dbReference>
<dbReference type="PANTHER" id="PTHR34892:SF2">
    <property type="entry name" value="VACUOLAR ATP SYNTHASE CATALYTIC SUBUNIT-RELATED _ V-ATPASE-RELATED _ VACUOLAR PROTON PUMP-LIKE PROTEIN"/>
    <property type="match status" value="1"/>
</dbReference>
<proteinExistence type="predicted"/>
<accession>B8AG51</accession>